<dbReference type="Proteomes" id="UP000784294">
    <property type="component" value="Unassembled WGS sequence"/>
</dbReference>
<protein>
    <submittedName>
        <fullName evidence="1">Uncharacterized protein</fullName>
    </submittedName>
</protein>
<evidence type="ECO:0000313" key="1">
    <source>
        <dbReference type="EMBL" id="VEL16058.1"/>
    </source>
</evidence>
<keyword evidence="2" id="KW-1185">Reference proteome</keyword>
<gene>
    <name evidence="1" type="ORF">PXEA_LOCUS9498</name>
</gene>
<reference evidence="1" key="1">
    <citation type="submission" date="2018-11" db="EMBL/GenBank/DDBJ databases">
        <authorList>
            <consortium name="Pathogen Informatics"/>
        </authorList>
    </citation>
    <scope>NUCLEOTIDE SEQUENCE</scope>
</reference>
<evidence type="ECO:0000313" key="2">
    <source>
        <dbReference type="Proteomes" id="UP000784294"/>
    </source>
</evidence>
<proteinExistence type="predicted"/>
<dbReference type="EMBL" id="CAAALY010026982">
    <property type="protein sequence ID" value="VEL16058.1"/>
    <property type="molecule type" value="Genomic_DNA"/>
</dbReference>
<name>A0A448WND4_9PLAT</name>
<dbReference type="AlphaFoldDB" id="A0A448WND4"/>
<sequence length="179" mass="18443">MKCRPQFTLLAVLAANHLQKSHNAPPPKPPPPRKMPFSRSLFRRRLVAGCSNMDSTSASGTSYGSGGNQIGSVTSSNLRLRQASFGDSPSTGVAGSLATQASDVTGSVSVNIAQPQGTVPLSTYGTPVSHNSVALATGGNRMPLVGPSEFSCISQSAVIARHPHFQNLQAATAANMANG</sequence>
<accession>A0A448WND4</accession>
<organism evidence="1 2">
    <name type="scientific">Protopolystoma xenopodis</name>
    <dbReference type="NCBI Taxonomy" id="117903"/>
    <lineage>
        <taxon>Eukaryota</taxon>
        <taxon>Metazoa</taxon>
        <taxon>Spiralia</taxon>
        <taxon>Lophotrochozoa</taxon>
        <taxon>Platyhelminthes</taxon>
        <taxon>Monogenea</taxon>
        <taxon>Polyopisthocotylea</taxon>
        <taxon>Polystomatidea</taxon>
        <taxon>Polystomatidae</taxon>
        <taxon>Protopolystoma</taxon>
    </lineage>
</organism>
<comment type="caution">
    <text evidence="1">The sequence shown here is derived from an EMBL/GenBank/DDBJ whole genome shotgun (WGS) entry which is preliminary data.</text>
</comment>
<feature type="non-terminal residue" evidence="1">
    <location>
        <position position="1"/>
    </location>
</feature>